<feature type="region of interest" description="Disordered" evidence="1">
    <location>
        <begin position="34"/>
        <end position="82"/>
    </location>
</feature>
<dbReference type="AlphaFoldDB" id="A0A2M7GWJ5"/>
<protein>
    <submittedName>
        <fullName evidence="2">Uncharacterized protein</fullName>
    </submittedName>
</protein>
<comment type="caution">
    <text evidence="2">The sequence shown here is derived from an EMBL/GenBank/DDBJ whole genome shotgun (WGS) entry which is preliminary data.</text>
</comment>
<reference evidence="3" key="1">
    <citation type="submission" date="2017-09" db="EMBL/GenBank/DDBJ databases">
        <title>Depth-based differentiation of microbial function through sediment-hosted aquifers and enrichment of novel symbionts in the deep terrestrial subsurface.</title>
        <authorList>
            <person name="Probst A.J."/>
            <person name="Ladd B."/>
            <person name="Jarett J.K."/>
            <person name="Geller-Mcgrath D.E."/>
            <person name="Sieber C.M.K."/>
            <person name="Emerson J.B."/>
            <person name="Anantharaman K."/>
            <person name="Thomas B.C."/>
            <person name="Malmstrom R."/>
            <person name="Stieglmeier M."/>
            <person name="Klingl A."/>
            <person name="Woyke T."/>
            <person name="Ryan C.M."/>
            <person name="Banfield J.F."/>
        </authorList>
    </citation>
    <scope>NUCLEOTIDE SEQUENCE [LARGE SCALE GENOMIC DNA]</scope>
</reference>
<evidence type="ECO:0000313" key="2">
    <source>
        <dbReference type="EMBL" id="PIW31731.1"/>
    </source>
</evidence>
<name>A0A2M7GWJ5_9BACT</name>
<accession>A0A2M7GWJ5</accession>
<dbReference type="EMBL" id="PFFY01000324">
    <property type="protein sequence ID" value="PIW31731.1"/>
    <property type="molecule type" value="Genomic_DNA"/>
</dbReference>
<evidence type="ECO:0000256" key="1">
    <source>
        <dbReference type="SAM" id="MobiDB-lite"/>
    </source>
</evidence>
<organism evidence="2 3">
    <name type="scientific">bacterium (Candidatus Ratteibacteria) CG15_BIG_FIL_POST_REV_8_21_14_020_41_12</name>
    <dbReference type="NCBI Taxonomy" id="2014291"/>
    <lineage>
        <taxon>Bacteria</taxon>
        <taxon>Candidatus Ratteibacteria</taxon>
    </lineage>
</organism>
<feature type="compositionally biased region" description="Basic and acidic residues" evidence="1">
    <location>
        <begin position="37"/>
        <end position="47"/>
    </location>
</feature>
<feature type="non-terminal residue" evidence="2">
    <location>
        <position position="1"/>
    </location>
</feature>
<gene>
    <name evidence="2" type="ORF">COW28_06885</name>
</gene>
<sequence>VALKYGLSIEMLENLGITDREQLDKVAERIAAFTKTSSEKEGEEGLKPDSGISSGGEHTPTAEELEKMTPEQYAAWRKKTAK</sequence>
<proteinExistence type="predicted"/>
<evidence type="ECO:0000313" key="3">
    <source>
        <dbReference type="Proteomes" id="UP000230025"/>
    </source>
</evidence>
<feature type="compositionally biased region" description="Basic and acidic residues" evidence="1">
    <location>
        <begin position="60"/>
        <end position="69"/>
    </location>
</feature>
<dbReference type="Proteomes" id="UP000230025">
    <property type="component" value="Unassembled WGS sequence"/>
</dbReference>